<sequence length="633" mass="71869">MKFLKAFSIIFIVSIIFYGCGPKFEGTFSISPEKPKPGEEITVMYDPAGTPLEGKDNVDLIAYLYNKDLGDAVGIEMQKEGKGFIGKFTSLPGSFGAAVKFVDRDNYELEDNNNKEGYLIKLFDDKGNSVAGSKAGLAVGYYFWAPAAGMNRDGEKSLQLFNEAFTENPEIKNDFLESYFNLLLRIKPDEANTIIQSELTDLEQQELTETEIGLLAKWYTRVNNIEKSENYKSKIYEQYPNGKYAQEFEFDKFNKAQTGNDKLAVMTEFKGNFPDSKMLSNMYNGILLTYRQEGNFEDAYNYIKNNPNQIHPFYFQRTVSSMINAGSDKELTKAFAEEGVKQASRFYNEPYLEKSPGETEKEWDKSRAYYLGLNEFRYGQLIYETGSIPEAIDMLENAIENTSKLYGDQDLLDYYGKVLVETGEHQKALDKISQFISEGNSSASLEDNLKQAYITVNGSDAGYQEYLGKFLSAAESEMLAELKTKIINEPAPQFTLTDLDGNQVSLSDYKGKIVLIDFWATWCGPCLQSFPGLKTAVEKYKNDNSVEFLFVNAWERVDNKEENARKFIEANNYPFHVLLDLNNEVITQFKVEGIPTKFIIDAEQNIRFKSVGFSGNLDQMVKEIELMIELARG</sequence>
<dbReference type="PROSITE" id="PS51352">
    <property type="entry name" value="THIOREDOXIN_2"/>
    <property type="match status" value="1"/>
</dbReference>
<dbReference type="InterPro" id="IPR013766">
    <property type="entry name" value="Thioredoxin_domain"/>
</dbReference>
<dbReference type="Gene3D" id="3.40.30.10">
    <property type="entry name" value="Glutaredoxin"/>
    <property type="match status" value="1"/>
</dbReference>
<feature type="domain" description="Thioredoxin" evidence="1">
    <location>
        <begin position="485"/>
        <end position="629"/>
    </location>
</feature>
<evidence type="ECO:0000313" key="2">
    <source>
        <dbReference type="EMBL" id="KUG26029.1"/>
    </source>
</evidence>
<dbReference type="PANTHER" id="PTHR42852">
    <property type="entry name" value="THIOL:DISULFIDE INTERCHANGE PROTEIN DSBE"/>
    <property type="match status" value="1"/>
</dbReference>
<dbReference type="InterPro" id="IPR011990">
    <property type="entry name" value="TPR-like_helical_dom_sf"/>
</dbReference>
<gene>
    <name evidence="2" type="ORF">ASZ90_004145</name>
</gene>
<dbReference type="CDD" id="cd02966">
    <property type="entry name" value="TlpA_like_family"/>
    <property type="match status" value="1"/>
</dbReference>
<evidence type="ECO:0000259" key="1">
    <source>
        <dbReference type="PROSITE" id="PS51352"/>
    </source>
</evidence>
<accession>A0A0W8FYT7</accession>
<dbReference type="GO" id="GO:0016491">
    <property type="term" value="F:oxidoreductase activity"/>
    <property type="evidence" value="ECO:0007669"/>
    <property type="project" value="InterPro"/>
</dbReference>
<dbReference type="SUPFAM" id="SSF52833">
    <property type="entry name" value="Thioredoxin-like"/>
    <property type="match status" value="1"/>
</dbReference>
<dbReference type="PROSITE" id="PS00194">
    <property type="entry name" value="THIOREDOXIN_1"/>
    <property type="match status" value="1"/>
</dbReference>
<dbReference type="InterPro" id="IPR050553">
    <property type="entry name" value="Thioredoxin_ResA/DsbE_sf"/>
</dbReference>
<comment type="caution">
    <text evidence="2">The sequence shown here is derived from an EMBL/GenBank/DDBJ whole genome shotgun (WGS) entry which is preliminary data.</text>
</comment>
<dbReference type="SUPFAM" id="SSF48452">
    <property type="entry name" value="TPR-like"/>
    <property type="match status" value="1"/>
</dbReference>
<protein>
    <recommendedName>
        <fullName evidence="1">Thioredoxin domain-containing protein</fullName>
    </recommendedName>
</protein>
<organism evidence="2">
    <name type="scientific">hydrocarbon metagenome</name>
    <dbReference type="NCBI Taxonomy" id="938273"/>
    <lineage>
        <taxon>unclassified sequences</taxon>
        <taxon>metagenomes</taxon>
        <taxon>ecological metagenomes</taxon>
    </lineage>
</organism>
<proteinExistence type="predicted"/>
<dbReference type="Pfam" id="PF00578">
    <property type="entry name" value="AhpC-TSA"/>
    <property type="match status" value="1"/>
</dbReference>
<dbReference type="EMBL" id="LNQE01000552">
    <property type="protein sequence ID" value="KUG26029.1"/>
    <property type="molecule type" value="Genomic_DNA"/>
</dbReference>
<dbReference type="InterPro" id="IPR000866">
    <property type="entry name" value="AhpC/TSA"/>
</dbReference>
<dbReference type="PROSITE" id="PS51257">
    <property type="entry name" value="PROKAR_LIPOPROTEIN"/>
    <property type="match status" value="1"/>
</dbReference>
<name>A0A0W8FYT7_9ZZZZ</name>
<dbReference type="Gene3D" id="1.25.40.10">
    <property type="entry name" value="Tetratricopeptide repeat domain"/>
    <property type="match status" value="1"/>
</dbReference>
<dbReference type="PANTHER" id="PTHR42852:SF13">
    <property type="entry name" value="PROTEIN DIPZ"/>
    <property type="match status" value="1"/>
</dbReference>
<reference evidence="2" key="1">
    <citation type="journal article" date="2015" name="Proc. Natl. Acad. Sci. U.S.A.">
        <title>Networks of energetic and metabolic interactions define dynamics in microbial communities.</title>
        <authorList>
            <person name="Embree M."/>
            <person name="Liu J.K."/>
            <person name="Al-Bassam M.M."/>
            <person name="Zengler K."/>
        </authorList>
    </citation>
    <scope>NUCLEOTIDE SEQUENCE</scope>
</reference>
<dbReference type="GO" id="GO:0006950">
    <property type="term" value="P:response to stress"/>
    <property type="evidence" value="ECO:0007669"/>
    <property type="project" value="UniProtKB-ARBA"/>
</dbReference>
<dbReference type="GO" id="GO:0016209">
    <property type="term" value="F:antioxidant activity"/>
    <property type="evidence" value="ECO:0007669"/>
    <property type="project" value="InterPro"/>
</dbReference>
<dbReference type="AlphaFoldDB" id="A0A0W8FYT7"/>
<dbReference type="InterPro" id="IPR017937">
    <property type="entry name" value="Thioredoxin_CS"/>
</dbReference>
<dbReference type="InterPro" id="IPR036249">
    <property type="entry name" value="Thioredoxin-like_sf"/>
</dbReference>